<organism evidence="3 4">
    <name type="scientific">Putridiphycobacter roseus</name>
    <dbReference type="NCBI Taxonomy" id="2219161"/>
    <lineage>
        <taxon>Bacteria</taxon>
        <taxon>Pseudomonadati</taxon>
        <taxon>Bacteroidota</taxon>
        <taxon>Flavobacteriia</taxon>
        <taxon>Flavobacteriales</taxon>
        <taxon>Crocinitomicaceae</taxon>
        <taxon>Putridiphycobacter</taxon>
    </lineage>
</organism>
<dbReference type="RefSeq" id="WP_111063402.1">
    <property type="nucleotide sequence ID" value="NZ_JBHUCU010000007.1"/>
</dbReference>
<dbReference type="AlphaFoldDB" id="A0A2W1NCI5"/>
<dbReference type="GO" id="GO:0016757">
    <property type="term" value="F:glycosyltransferase activity"/>
    <property type="evidence" value="ECO:0007669"/>
    <property type="project" value="InterPro"/>
</dbReference>
<evidence type="ECO:0000313" key="4">
    <source>
        <dbReference type="Proteomes" id="UP000249248"/>
    </source>
</evidence>
<proteinExistence type="predicted"/>
<dbReference type="Pfam" id="PF13439">
    <property type="entry name" value="Glyco_transf_4"/>
    <property type="match status" value="1"/>
</dbReference>
<dbReference type="InterPro" id="IPR001296">
    <property type="entry name" value="Glyco_trans_1"/>
</dbReference>
<evidence type="ECO:0000259" key="1">
    <source>
        <dbReference type="Pfam" id="PF00534"/>
    </source>
</evidence>
<dbReference type="EMBL" id="QKSB01000006">
    <property type="protein sequence ID" value="PZE16793.1"/>
    <property type="molecule type" value="Genomic_DNA"/>
</dbReference>
<gene>
    <name evidence="3" type="ORF">DNU06_11085</name>
</gene>
<name>A0A2W1NCI5_9FLAO</name>
<dbReference type="InterPro" id="IPR028098">
    <property type="entry name" value="Glyco_trans_4-like_N"/>
</dbReference>
<dbReference type="OrthoDB" id="9771846at2"/>
<dbReference type="PANTHER" id="PTHR12526">
    <property type="entry name" value="GLYCOSYLTRANSFERASE"/>
    <property type="match status" value="1"/>
</dbReference>
<dbReference type="Pfam" id="PF00534">
    <property type="entry name" value="Glycos_transf_1"/>
    <property type="match status" value="1"/>
</dbReference>
<evidence type="ECO:0000259" key="2">
    <source>
        <dbReference type="Pfam" id="PF13439"/>
    </source>
</evidence>
<dbReference type="PANTHER" id="PTHR12526:SF634">
    <property type="entry name" value="BLL3361 PROTEIN"/>
    <property type="match status" value="1"/>
</dbReference>
<dbReference type="Proteomes" id="UP000249248">
    <property type="component" value="Unassembled WGS sequence"/>
</dbReference>
<evidence type="ECO:0000313" key="3">
    <source>
        <dbReference type="EMBL" id="PZE16793.1"/>
    </source>
</evidence>
<protein>
    <submittedName>
        <fullName evidence="3">Glycosyl transferase family 1</fullName>
    </submittedName>
</protein>
<feature type="domain" description="Glycosyltransferase subfamily 4-like N-terminal" evidence="2">
    <location>
        <begin position="19"/>
        <end position="168"/>
    </location>
</feature>
<keyword evidence="3" id="KW-0808">Transferase</keyword>
<sequence>MTKSPLKITIVGPAHPFRGGIALGNERLANEFQIMGHEVNIITFTTQYPDFLFPGKTQYSTAKAPSNLKIERKLSSVNPLNWIKVGREIKKAKPDIVIFRYWLPFMGPCFGTIGRIIKRNKHTKIITILDNVIPHESRIGDKQFTKYFIKPNDGFIAMSRSVAKDLKTFTNTTCLYNPHPLFDNYGPKYNQNAAKNYLNLDVNLKYVLFFGLVRDYKGLDLLLKAFQQFDYKKYGVKLLVAGEYYANEEEYRLLIDELGLKDVVIVKNEFIKDEEVGYYFSAAEIIAQPYKSATQSGVTQIAYHFETPMLVTNVGGLPEMVPHEKVGYVVERDPIQIKDALDNYFTENRTAEFQANFAPEKDKFTWDKMAIKVIELAKK</sequence>
<dbReference type="SUPFAM" id="SSF53756">
    <property type="entry name" value="UDP-Glycosyltransferase/glycogen phosphorylase"/>
    <property type="match status" value="1"/>
</dbReference>
<reference evidence="3 4" key="1">
    <citation type="submission" date="2018-06" db="EMBL/GenBank/DDBJ databases">
        <title>The draft genome sequence of Crocinitomix sp. SM1701.</title>
        <authorList>
            <person name="Zhang X."/>
        </authorList>
    </citation>
    <scope>NUCLEOTIDE SEQUENCE [LARGE SCALE GENOMIC DNA]</scope>
    <source>
        <strain evidence="3 4">SM1701</strain>
    </source>
</reference>
<keyword evidence="4" id="KW-1185">Reference proteome</keyword>
<dbReference type="Gene3D" id="3.40.50.2000">
    <property type="entry name" value="Glycogen Phosphorylase B"/>
    <property type="match status" value="2"/>
</dbReference>
<comment type="caution">
    <text evidence="3">The sequence shown here is derived from an EMBL/GenBank/DDBJ whole genome shotgun (WGS) entry which is preliminary data.</text>
</comment>
<accession>A0A2W1NCI5</accession>
<feature type="domain" description="Glycosyl transferase family 1" evidence="1">
    <location>
        <begin position="195"/>
        <end position="351"/>
    </location>
</feature>